<dbReference type="EMBL" id="FKBS01000014">
    <property type="protein sequence ID" value="SAI28595.1"/>
    <property type="molecule type" value="Genomic_DNA"/>
</dbReference>
<dbReference type="InterPro" id="IPR005119">
    <property type="entry name" value="LysR_subst-bd"/>
</dbReference>
<feature type="domain" description="HTH lysR-type" evidence="5">
    <location>
        <begin position="20"/>
        <end position="78"/>
    </location>
</feature>
<dbReference type="SUPFAM" id="SSF53850">
    <property type="entry name" value="Periplasmic binding protein-like II"/>
    <property type="match status" value="1"/>
</dbReference>
<dbReference type="FunFam" id="1.10.10.10:FF:000001">
    <property type="entry name" value="LysR family transcriptional regulator"/>
    <property type="match status" value="1"/>
</dbReference>
<keyword evidence="3" id="KW-0238">DNA-binding</keyword>
<evidence type="ECO:0000313" key="7">
    <source>
        <dbReference type="Proteomes" id="UP000077037"/>
    </source>
</evidence>
<evidence type="ECO:0000256" key="4">
    <source>
        <dbReference type="ARBA" id="ARBA00023163"/>
    </source>
</evidence>
<dbReference type="Pfam" id="PF00126">
    <property type="entry name" value="HTH_1"/>
    <property type="match status" value="1"/>
</dbReference>
<protein>
    <submittedName>
        <fullName evidence="6">LysR family transcriptional regulator</fullName>
    </submittedName>
</protein>
<evidence type="ECO:0000256" key="2">
    <source>
        <dbReference type="ARBA" id="ARBA00023015"/>
    </source>
</evidence>
<evidence type="ECO:0000256" key="3">
    <source>
        <dbReference type="ARBA" id="ARBA00023125"/>
    </source>
</evidence>
<dbReference type="Proteomes" id="UP000077037">
    <property type="component" value="Unassembled WGS sequence"/>
</dbReference>
<comment type="similarity">
    <text evidence="1">Belongs to the LysR transcriptional regulatory family.</text>
</comment>
<dbReference type="CDD" id="cd08414">
    <property type="entry name" value="PBP2_LTTR_aromatics_like"/>
    <property type="match status" value="1"/>
</dbReference>
<sequence>MPDSYKPLDPARAGAAGPMLDLRRVRQFVVLAETLNFRRAAEKLHMTQPPLTVAIQKLEAELGLRLFERGGSGGVSLTPSGQAALAEARRLLFHNGQLLAAARGASQGTGGALRVGFVGSTTNGVLQRAVRLFRAEYPGVELVLKEGTSVRIAERIDSGDLDVGLVRTPLLMSSRARLAPLITEDFVAAIPLGNRLAQRPDIRMTDLADESFVFYAREDAAGLHAMAMLACQRAGFLPRITQEATQVQTVLSLVESGLGVALVPAVMQYNASPRLAYRSIADISPAAQVGLALLIVERGSPAAQRFHEVAVRCFAQA</sequence>
<evidence type="ECO:0000313" key="6">
    <source>
        <dbReference type="EMBL" id="SAI28595.1"/>
    </source>
</evidence>
<dbReference type="PANTHER" id="PTHR30346">
    <property type="entry name" value="TRANSCRIPTIONAL DUAL REGULATOR HCAR-RELATED"/>
    <property type="match status" value="1"/>
</dbReference>
<dbReference type="Gene3D" id="3.40.190.10">
    <property type="entry name" value="Periplasmic binding protein-like II"/>
    <property type="match status" value="2"/>
</dbReference>
<proteinExistence type="inferred from homology"/>
<dbReference type="Gene3D" id="1.10.10.10">
    <property type="entry name" value="Winged helix-like DNA-binding domain superfamily/Winged helix DNA-binding domain"/>
    <property type="match status" value="1"/>
</dbReference>
<dbReference type="InterPro" id="IPR000847">
    <property type="entry name" value="LysR_HTH_N"/>
</dbReference>
<keyword evidence="2" id="KW-0805">Transcription regulation</keyword>
<dbReference type="PRINTS" id="PR00039">
    <property type="entry name" value="HTHLYSR"/>
</dbReference>
<dbReference type="GO" id="GO:0003700">
    <property type="term" value="F:DNA-binding transcription factor activity"/>
    <property type="evidence" value="ECO:0007669"/>
    <property type="project" value="InterPro"/>
</dbReference>
<dbReference type="PANTHER" id="PTHR30346:SF28">
    <property type="entry name" value="HTH-TYPE TRANSCRIPTIONAL REGULATOR CYNR"/>
    <property type="match status" value="1"/>
</dbReference>
<evidence type="ECO:0000259" key="5">
    <source>
        <dbReference type="PROSITE" id="PS50931"/>
    </source>
</evidence>
<gene>
    <name evidence="6" type="primary">gltC_13</name>
    <name evidence="6" type="ORF">SAMEA1982600_02266</name>
</gene>
<evidence type="ECO:0000256" key="1">
    <source>
        <dbReference type="ARBA" id="ARBA00009437"/>
    </source>
</evidence>
<name>A0A157P4W6_9BORD</name>
<dbReference type="InterPro" id="IPR036388">
    <property type="entry name" value="WH-like_DNA-bd_sf"/>
</dbReference>
<dbReference type="InterPro" id="IPR036390">
    <property type="entry name" value="WH_DNA-bd_sf"/>
</dbReference>
<dbReference type="AlphaFoldDB" id="A0A157P4W6"/>
<dbReference type="SUPFAM" id="SSF46785">
    <property type="entry name" value="Winged helix' DNA-binding domain"/>
    <property type="match status" value="1"/>
</dbReference>
<dbReference type="PROSITE" id="PS50931">
    <property type="entry name" value="HTH_LYSR"/>
    <property type="match status" value="1"/>
</dbReference>
<dbReference type="GO" id="GO:0032993">
    <property type="term" value="C:protein-DNA complex"/>
    <property type="evidence" value="ECO:0007669"/>
    <property type="project" value="TreeGrafter"/>
</dbReference>
<dbReference type="Pfam" id="PF03466">
    <property type="entry name" value="LysR_substrate"/>
    <property type="match status" value="1"/>
</dbReference>
<organism evidence="6 7">
    <name type="scientific">Bordetella ansorpii</name>
    <dbReference type="NCBI Taxonomy" id="288768"/>
    <lineage>
        <taxon>Bacteria</taxon>
        <taxon>Pseudomonadati</taxon>
        <taxon>Pseudomonadota</taxon>
        <taxon>Betaproteobacteria</taxon>
        <taxon>Burkholderiales</taxon>
        <taxon>Alcaligenaceae</taxon>
        <taxon>Bordetella</taxon>
    </lineage>
</organism>
<keyword evidence="4" id="KW-0804">Transcription</keyword>
<reference evidence="6 7" key="1">
    <citation type="submission" date="2016-03" db="EMBL/GenBank/DDBJ databases">
        <authorList>
            <consortium name="Pathogen Informatics"/>
        </authorList>
    </citation>
    <scope>NUCLEOTIDE SEQUENCE [LARGE SCALE GENOMIC DNA]</scope>
    <source>
        <strain evidence="6 7">NCTC13364</strain>
    </source>
</reference>
<dbReference type="GO" id="GO:0003677">
    <property type="term" value="F:DNA binding"/>
    <property type="evidence" value="ECO:0007669"/>
    <property type="project" value="UniProtKB-KW"/>
</dbReference>
<accession>A0A157P4W6</accession>